<reference evidence="2 3" key="1">
    <citation type="journal article" date="2019" name="Emerg. Microbes Infect.">
        <title>Comprehensive subspecies identification of 175 nontuberculous mycobacteria species based on 7547 genomic profiles.</title>
        <authorList>
            <person name="Matsumoto Y."/>
            <person name="Kinjo T."/>
            <person name="Motooka D."/>
            <person name="Nabeya D."/>
            <person name="Jung N."/>
            <person name="Uechi K."/>
            <person name="Horii T."/>
            <person name="Iida T."/>
            <person name="Fujita J."/>
            <person name="Nakamura S."/>
        </authorList>
    </citation>
    <scope>NUCLEOTIDE SEQUENCE [LARGE SCALE GENOMIC DNA]</scope>
    <source>
        <strain evidence="2 3">JCM 12375</strain>
    </source>
</reference>
<sequence>MATKNPARLASAAAVLATAIVIPTPAQADPLPYGPDTCIQGYVWREARTGDTVCVTPDIRATVKQQNANPGANKDPNGAYGPQSCAQGFVWREAFDGDTICVTPDFRQQMFDDNAAAASRKAANAPKPTPQASQSTIVLEVTGAGEVYSIWSIPFNQVAGDHTKIPFSKSYPLPADEDYVSLTWTSRDDQQKGCRITVDGKVVVEKPVGTADTCVFTR</sequence>
<dbReference type="Proteomes" id="UP000465622">
    <property type="component" value="Chromosome"/>
</dbReference>
<evidence type="ECO:0000313" key="3">
    <source>
        <dbReference type="Proteomes" id="UP000465622"/>
    </source>
</evidence>
<accession>A0ABM7I5Q2</accession>
<dbReference type="InterPro" id="IPR038468">
    <property type="entry name" value="MmpS_C"/>
</dbReference>
<protein>
    <recommendedName>
        <fullName evidence="4">Secreted protein</fullName>
    </recommendedName>
</protein>
<organism evidence="2 3">
    <name type="scientific">Mycolicibacterium mageritense</name>
    <name type="common">Mycobacterium mageritense</name>
    <dbReference type="NCBI Taxonomy" id="53462"/>
    <lineage>
        <taxon>Bacteria</taxon>
        <taxon>Bacillati</taxon>
        <taxon>Actinomycetota</taxon>
        <taxon>Actinomycetes</taxon>
        <taxon>Mycobacteriales</taxon>
        <taxon>Mycobacteriaceae</taxon>
        <taxon>Mycolicibacterium</taxon>
    </lineage>
</organism>
<proteinExistence type="predicted"/>
<dbReference type="Gene3D" id="2.60.40.2880">
    <property type="entry name" value="MmpS1-5, C-terminal soluble domain"/>
    <property type="match status" value="1"/>
</dbReference>
<name>A0ABM7I5Q2_MYCME</name>
<keyword evidence="3" id="KW-1185">Reference proteome</keyword>
<evidence type="ECO:0000313" key="2">
    <source>
        <dbReference type="EMBL" id="BBX38251.1"/>
    </source>
</evidence>
<evidence type="ECO:0000256" key="1">
    <source>
        <dbReference type="SAM" id="SignalP"/>
    </source>
</evidence>
<dbReference type="EMBL" id="AP022567">
    <property type="protein sequence ID" value="BBX38251.1"/>
    <property type="molecule type" value="Genomic_DNA"/>
</dbReference>
<keyword evidence="1" id="KW-0732">Signal</keyword>
<dbReference type="RefSeq" id="WP_051579317.1">
    <property type="nucleotide sequence ID" value="NZ_AP022567.1"/>
</dbReference>
<evidence type="ECO:0008006" key="4">
    <source>
        <dbReference type="Google" id="ProtNLM"/>
    </source>
</evidence>
<gene>
    <name evidence="2" type="ORF">MMAGJ_75330</name>
</gene>
<feature type="signal peptide" evidence="1">
    <location>
        <begin position="1"/>
        <end position="28"/>
    </location>
</feature>
<feature type="chain" id="PRO_5047124217" description="Secreted protein" evidence="1">
    <location>
        <begin position="29"/>
        <end position="218"/>
    </location>
</feature>